<gene>
    <name evidence="2" type="ORF">M0R45_016402</name>
</gene>
<keyword evidence="3" id="KW-1185">Reference proteome</keyword>
<dbReference type="AlphaFoldDB" id="A0AAW1XSN7"/>
<comment type="caution">
    <text evidence="2">The sequence shown here is derived from an EMBL/GenBank/DDBJ whole genome shotgun (WGS) entry which is preliminary data.</text>
</comment>
<dbReference type="EMBL" id="JBEDUW010000003">
    <property type="protein sequence ID" value="KAK9939713.1"/>
    <property type="molecule type" value="Genomic_DNA"/>
</dbReference>
<reference evidence="2 3" key="1">
    <citation type="journal article" date="2023" name="G3 (Bethesda)">
        <title>A chromosome-length genome assembly and annotation of blackberry (Rubus argutus, cv. 'Hillquist').</title>
        <authorList>
            <person name="Bruna T."/>
            <person name="Aryal R."/>
            <person name="Dudchenko O."/>
            <person name="Sargent D.J."/>
            <person name="Mead D."/>
            <person name="Buti M."/>
            <person name="Cavallini A."/>
            <person name="Hytonen T."/>
            <person name="Andres J."/>
            <person name="Pham M."/>
            <person name="Weisz D."/>
            <person name="Mascagni F."/>
            <person name="Usai G."/>
            <person name="Natali L."/>
            <person name="Bassil N."/>
            <person name="Fernandez G.E."/>
            <person name="Lomsadze A."/>
            <person name="Armour M."/>
            <person name="Olukolu B."/>
            <person name="Poorten T."/>
            <person name="Britton C."/>
            <person name="Davik J."/>
            <person name="Ashrafi H."/>
            <person name="Aiden E.L."/>
            <person name="Borodovsky M."/>
            <person name="Worthington M."/>
        </authorList>
    </citation>
    <scope>NUCLEOTIDE SEQUENCE [LARGE SCALE GENOMIC DNA]</scope>
    <source>
        <strain evidence="2">PI 553951</strain>
    </source>
</reference>
<accession>A0AAW1XSN7</accession>
<proteinExistence type="predicted"/>
<sequence>MAIIKGTTAMNTNYLLHHRGHSGQPFHQICNLTCKSQHHHVDERLASLLITITAAPPPLNPRRRRSSFVPPLQSPPFHLQQPQPRARARSSNAQITSTKLAINQNDN</sequence>
<protein>
    <submittedName>
        <fullName evidence="2">Uncharacterized protein</fullName>
    </submittedName>
</protein>
<organism evidence="2 3">
    <name type="scientific">Rubus argutus</name>
    <name type="common">Southern blackberry</name>
    <dbReference type="NCBI Taxonomy" id="59490"/>
    <lineage>
        <taxon>Eukaryota</taxon>
        <taxon>Viridiplantae</taxon>
        <taxon>Streptophyta</taxon>
        <taxon>Embryophyta</taxon>
        <taxon>Tracheophyta</taxon>
        <taxon>Spermatophyta</taxon>
        <taxon>Magnoliopsida</taxon>
        <taxon>eudicotyledons</taxon>
        <taxon>Gunneridae</taxon>
        <taxon>Pentapetalae</taxon>
        <taxon>rosids</taxon>
        <taxon>fabids</taxon>
        <taxon>Rosales</taxon>
        <taxon>Rosaceae</taxon>
        <taxon>Rosoideae</taxon>
        <taxon>Rosoideae incertae sedis</taxon>
        <taxon>Rubus</taxon>
    </lineage>
</organism>
<feature type="region of interest" description="Disordered" evidence="1">
    <location>
        <begin position="55"/>
        <end position="107"/>
    </location>
</feature>
<evidence type="ECO:0000313" key="2">
    <source>
        <dbReference type="EMBL" id="KAK9939713.1"/>
    </source>
</evidence>
<evidence type="ECO:0000256" key="1">
    <source>
        <dbReference type="SAM" id="MobiDB-lite"/>
    </source>
</evidence>
<evidence type="ECO:0000313" key="3">
    <source>
        <dbReference type="Proteomes" id="UP001457282"/>
    </source>
</evidence>
<feature type="compositionally biased region" description="Polar residues" evidence="1">
    <location>
        <begin position="89"/>
        <end position="107"/>
    </location>
</feature>
<name>A0AAW1XSN7_RUBAR</name>
<dbReference type="Proteomes" id="UP001457282">
    <property type="component" value="Unassembled WGS sequence"/>
</dbReference>